<accession>A0A9P6JSV8</accession>
<keyword evidence="1" id="KW-1133">Transmembrane helix</keyword>
<evidence type="ECO:0000313" key="2">
    <source>
        <dbReference type="EMBL" id="KAF9531318.1"/>
    </source>
</evidence>
<name>A0A9P6JSV8_9AGAR</name>
<gene>
    <name evidence="2" type="ORF">CPB83DRAFT_848827</name>
</gene>
<evidence type="ECO:0000256" key="1">
    <source>
        <dbReference type="SAM" id="Phobius"/>
    </source>
</evidence>
<reference evidence="2" key="1">
    <citation type="submission" date="2020-11" db="EMBL/GenBank/DDBJ databases">
        <authorList>
            <consortium name="DOE Joint Genome Institute"/>
            <person name="Ahrendt S."/>
            <person name="Riley R."/>
            <person name="Andreopoulos W."/>
            <person name="Labutti K."/>
            <person name="Pangilinan J."/>
            <person name="Ruiz-Duenas F.J."/>
            <person name="Barrasa J.M."/>
            <person name="Sanchez-Garcia M."/>
            <person name="Camarero S."/>
            <person name="Miyauchi S."/>
            <person name="Serrano A."/>
            <person name="Linde D."/>
            <person name="Babiker R."/>
            <person name="Drula E."/>
            <person name="Ayuso-Fernandez I."/>
            <person name="Pacheco R."/>
            <person name="Padilla G."/>
            <person name="Ferreira P."/>
            <person name="Barriuso J."/>
            <person name="Kellner H."/>
            <person name="Castanera R."/>
            <person name="Alfaro M."/>
            <person name="Ramirez L."/>
            <person name="Pisabarro A.G."/>
            <person name="Kuo A."/>
            <person name="Tritt A."/>
            <person name="Lipzen A."/>
            <person name="He G."/>
            <person name="Yan M."/>
            <person name="Ng V."/>
            <person name="Cullen D."/>
            <person name="Martin F."/>
            <person name="Rosso M.-N."/>
            <person name="Henrissat B."/>
            <person name="Hibbett D."/>
            <person name="Martinez A.T."/>
            <person name="Grigoriev I.V."/>
        </authorList>
    </citation>
    <scope>NUCLEOTIDE SEQUENCE</scope>
    <source>
        <strain evidence="2">CBS 506.95</strain>
    </source>
</reference>
<dbReference type="EMBL" id="MU157835">
    <property type="protein sequence ID" value="KAF9531318.1"/>
    <property type="molecule type" value="Genomic_DNA"/>
</dbReference>
<keyword evidence="3" id="KW-1185">Reference proteome</keyword>
<sequence length="224" mass="24607">MPSAAGLPHAGNSALSLAQLAIAVLVMLDIILALSLNVILRLEAREDGETPDLLAGVKRTSKWMWKQFQAVSVRHLPALKELLVEYERILKDLEINLNANKSIRRDRAQIFVQRLDLVVLATKAKIEELNGFLPYPDDPGPNIQNTTTPPGILTNPHGSKGFLPYADDPGPDPSSAAANFFQHSQNVKILGGTFTINQGVSDSKWQSVQQQVSWIQLQIVVLFA</sequence>
<comment type="caution">
    <text evidence="2">The sequence shown here is derived from an EMBL/GenBank/DDBJ whole genome shotgun (WGS) entry which is preliminary data.</text>
</comment>
<dbReference type="AlphaFoldDB" id="A0A9P6JSV8"/>
<evidence type="ECO:0000313" key="3">
    <source>
        <dbReference type="Proteomes" id="UP000807306"/>
    </source>
</evidence>
<keyword evidence="1" id="KW-0472">Membrane</keyword>
<protein>
    <submittedName>
        <fullName evidence="2">Uncharacterized protein</fullName>
    </submittedName>
</protein>
<organism evidence="2 3">
    <name type="scientific">Crepidotus variabilis</name>
    <dbReference type="NCBI Taxonomy" id="179855"/>
    <lineage>
        <taxon>Eukaryota</taxon>
        <taxon>Fungi</taxon>
        <taxon>Dikarya</taxon>
        <taxon>Basidiomycota</taxon>
        <taxon>Agaricomycotina</taxon>
        <taxon>Agaricomycetes</taxon>
        <taxon>Agaricomycetidae</taxon>
        <taxon>Agaricales</taxon>
        <taxon>Agaricineae</taxon>
        <taxon>Crepidotaceae</taxon>
        <taxon>Crepidotus</taxon>
    </lineage>
</organism>
<keyword evidence="1" id="KW-0812">Transmembrane</keyword>
<dbReference type="Proteomes" id="UP000807306">
    <property type="component" value="Unassembled WGS sequence"/>
</dbReference>
<proteinExistence type="predicted"/>
<feature type="transmembrane region" description="Helical" evidence="1">
    <location>
        <begin position="20"/>
        <end position="40"/>
    </location>
</feature>